<name>A0A2V1DPT4_9PLEO</name>
<evidence type="ECO:0008006" key="3">
    <source>
        <dbReference type="Google" id="ProtNLM"/>
    </source>
</evidence>
<dbReference type="PANTHER" id="PTHR42085:SF2">
    <property type="entry name" value="F-BOX DOMAIN-CONTAINING PROTEIN"/>
    <property type="match status" value="1"/>
</dbReference>
<protein>
    <recommendedName>
        <fullName evidence="3">F-box domain-containing protein</fullName>
    </recommendedName>
</protein>
<sequence length="237" mass="27402">MSQSIKIANSTATAENSRCYLLKLPTEIQLQIYELALVKERPLLLNYPCNSSYRGRPQARIDDEQKWRDGEIQAPEQPALTLTCHFLRETTLPIFYGKNVFRAAYCYTDSNRVRSPIAWLRRIGPRNREMLRHFYFYDLNHTQDITHPQTLQRLKDSEVFRELGGRMETLSSEYCSAHLVTFGEQKGKAKGTPAASEPGVPRLRMEEEVQEAPRIIYRRMRQRSPGSLLTSLNGYTG</sequence>
<reference evidence="1 2" key="1">
    <citation type="journal article" date="2018" name="Sci. Rep.">
        <title>Comparative genomics provides insights into the lifestyle and reveals functional heterogeneity of dark septate endophytic fungi.</title>
        <authorList>
            <person name="Knapp D.G."/>
            <person name="Nemeth J.B."/>
            <person name="Barry K."/>
            <person name="Hainaut M."/>
            <person name="Henrissat B."/>
            <person name="Johnson J."/>
            <person name="Kuo A."/>
            <person name="Lim J.H.P."/>
            <person name="Lipzen A."/>
            <person name="Nolan M."/>
            <person name="Ohm R.A."/>
            <person name="Tamas L."/>
            <person name="Grigoriev I.V."/>
            <person name="Spatafora J.W."/>
            <person name="Nagy L.G."/>
            <person name="Kovacs G.M."/>
        </authorList>
    </citation>
    <scope>NUCLEOTIDE SEQUENCE [LARGE SCALE GENOMIC DNA]</scope>
    <source>
        <strain evidence="1 2">DSE2036</strain>
    </source>
</reference>
<accession>A0A2V1DPT4</accession>
<evidence type="ECO:0000313" key="2">
    <source>
        <dbReference type="Proteomes" id="UP000244855"/>
    </source>
</evidence>
<dbReference type="InterPro" id="IPR038883">
    <property type="entry name" value="AN11006-like"/>
</dbReference>
<dbReference type="AlphaFoldDB" id="A0A2V1DPT4"/>
<evidence type="ECO:0000313" key="1">
    <source>
        <dbReference type="EMBL" id="PVI00029.1"/>
    </source>
</evidence>
<dbReference type="OrthoDB" id="3932237at2759"/>
<dbReference type="Proteomes" id="UP000244855">
    <property type="component" value="Unassembled WGS sequence"/>
</dbReference>
<dbReference type="EMBL" id="KZ805380">
    <property type="protein sequence ID" value="PVI00029.1"/>
    <property type="molecule type" value="Genomic_DNA"/>
</dbReference>
<keyword evidence="2" id="KW-1185">Reference proteome</keyword>
<organism evidence="1 2">
    <name type="scientific">Periconia macrospinosa</name>
    <dbReference type="NCBI Taxonomy" id="97972"/>
    <lineage>
        <taxon>Eukaryota</taxon>
        <taxon>Fungi</taxon>
        <taxon>Dikarya</taxon>
        <taxon>Ascomycota</taxon>
        <taxon>Pezizomycotina</taxon>
        <taxon>Dothideomycetes</taxon>
        <taxon>Pleosporomycetidae</taxon>
        <taxon>Pleosporales</taxon>
        <taxon>Massarineae</taxon>
        <taxon>Periconiaceae</taxon>
        <taxon>Periconia</taxon>
    </lineage>
</organism>
<gene>
    <name evidence="1" type="ORF">DM02DRAFT_728832</name>
</gene>
<proteinExistence type="predicted"/>
<dbReference type="PANTHER" id="PTHR42085">
    <property type="entry name" value="F-BOX DOMAIN-CONTAINING PROTEIN"/>
    <property type="match status" value="1"/>
</dbReference>